<evidence type="ECO:0000313" key="1">
    <source>
        <dbReference type="EMBL" id="KAK3715268.1"/>
    </source>
</evidence>
<accession>A0ACC3NDZ9</accession>
<comment type="caution">
    <text evidence="1">The sequence shown here is derived from an EMBL/GenBank/DDBJ whole genome shotgun (WGS) entry which is preliminary data.</text>
</comment>
<dbReference type="Proteomes" id="UP001281147">
    <property type="component" value="Unassembled WGS sequence"/>
</dbReference>
<keyword evidence="2" id="KW-1185">Reference proteome</keyword>
<dbReference type="EMBL" id="JAUTXU010000050">
    <property type="protein sequence ID" value="KAK3715268.1"/>
    <property type="molecule type" value="Genomic_DNA"/>
</dbReference>
<evidence type="ECO:0000313" key="2">
    <source>
        <dbReference type="Proteomes" id="UP001281147"/>
    </source>
</evidence>
<name>A0ACC3NDZ9_9PEZI</name>
<reference evidence="1" key="1">
    <citation type="submission" date="2023-07" db="EMBL/GenBank/DDBJ databases">
        <title>Black Yeasts Isolated from many extreme environments.</title>
        <authorList>
            <person name="Coleine C."/>
            <person name="Stajich J.E."/>
            <person name="Selbmann L."/>
        </authorList>
    </citation>
    <scope>NUCLEOTIDE SEQUENCE</scope>
    <source>
        <strain evidence="1">CCFEE 5714</strain>
    </source>
</reference>
<proteinExistence type="predicted"/>
<organism evidence="1 2">
    <name type="scientific">Vermiconidia calcicola</name>
    <dbReference type="NCBI Taxonomy" id="1690605"/>
    <lineage>
        <taxon>Eukaryota</taxon>
        <taxon>Fungi</taxon>
        <taxon>Dikarya</taxon>
        <taxon>Ascomycota</taxon>
        <taxon>Pezizomycotina</taxon>
        <taxon>Dothideomycetes</taxon>
        <taxon>Dothideomycetidae</taxon>
        <taxon>Mycosphaerellales</taxon>
        <taxon>Extremaceae</taxon>
        <taxon>Vermiconidia</taxon>
    </lineage>
</organism>
<protein>
    <submittedName>
        <fullName evidence="1">Uncharacterized protein</fullName>
    </submittedName>
</protein>
<gene>
    <name evidence="1" type="ORF">LTR37_007235</name>
</gene>
<sequence>MGPGHVFQQNPNVPGKQQRRAFVFRLHIVQLIFAVFHQQTEQSRAVQMSSPTSSSDHSSDVVEIAKGTYEANTSGDQADRSEPPRPSPDIQILSVTGPSNTNDDGAKSKAPPAFRLDNGSLYSPGPVNEHNDEAGQSERQSSQNPDPLSSNSSQSETAKLSVKIQTALTPIQLPNVDELLKMCIAEGAIGQEMDFAIALGRARDFIMADSRAKAGAGMMGKDLRAKWGQCEESEVELFKILPPWAQVNLLVDAWVDVYKVRGFQ</sequence>